<dbReference type="InterPro" id="IPR015168">
    <property type="entry name" value="SsuA/THI5"/>
</dbReference>
<dbReference type="RefSeq" id="WP_386714323.1">
    <property type="nucleotide sequence ID" value="NZ_JBHRSZ010000001.1"/>
</dbReference>
<comment type="similarity">
    <text evidence="2">Belongs to the bacterial solute-binding protein SsuA/TauA family.</text>
</comment>
<dbReference type="Gene3D" id="3.40.190.10">
    <property type="entry name" value="Periplasmic binding protein-like II"/>
    <property type="match status" value="2"/>
</dbReference>
<dbReference type="Proteomes" id="UP001595476">
    <property type="component" value="Unassembled WGS sequence"/>
</dbReference>
<evidence type="ECO:0000313" key="6">
    <source>
        <dbReference type="Proteomes" id="UP001595476"/>
    </source>
</evidence>
<keyword evidence="3" id="KW-0732">Signal</keyword>
<evidence type="ECO:0000256" key="1">
    <source>
        <dbReference type="ARBA" id="ARBA00004418"/>
    </source>
</evidence>
<comment type="caution">
    <text evidence="5">The sequence shown here is derived from an EMBL/GenBank/DDBJ whole genome shotgun (WGS) entry which is preliminary data.</text>
</comment>
<gene>
    <name evidence="5" type="ORF">ACFOEK_00095</name>
</gene>
<keyword evidence="6" id="KW-1185">Reference proteome</keyword>
<reference evidence="6" key="1">
    <citation type="journal article" date="2019" name="Int. J. Syst. Evol. Microbiol.">
        <title>The Global Catalogue of Microorganisms (GCM) 10K type strain sequencing project: providing services to taxonomists for standard genome sequencing and annotation.</title>
        <authorList>
            <consortium name="The Broad Institute Genomics Platform"/>
            <consortium name="The Broad Institute Genome Sequencing Center for Infectious Disease"/>
            <person name="Wu L."/>
            <person name="Ma J."/>
        </authorList>
    </citation>
    <scope>NUCLEOTIDE SEQUENCE [LARGE SCALE GENOMIC DNA]</scope>
    <source>
        <strain evidence="6">KCTC 52438</strain>
    </source>
</reference>
<feature type="domain" description="SsuA/THI5-like" evidence="4">
    <location>
        <begin position="38"/>
        <end position="191"/>
    </location>
</feature>
<comment type="subcellular location">
    <subcellularLocation>
        <location evidence="1">Periplasm</location>
    </subcellularLocation>
</comment>
<evidence type="ECO:0000259" key="4">
    <source>
        <dbReference type="Pfam" id="PF09084"/>
    </source>
</evidence>
<accession>A0ABV7HA57</accession>
<dbReference type="SUPFAM" id="SSF53850">
    <property type="entry name" value="Periplasmic binding protein-like II"/>
    <property type="match status" value="1"/>
</dbReference>
<evidence type="ECO:0000256" key="3">
    <source>
        <dbReference type="ARBA" id="ARBA00022729"/>
    </source>
</evidence>
<dbReference type="PANTHER" id="PTHR30024">
    <property type="entry name" value="ALIPHATIC SULFONATES-BINDING PROTEIN-RELATED"/>
    <property type="match status" value="1"/>
</dbReference>
<evidence type="ECO:0000256" key="2">
    <source>
        <dbReference type="ARBA" id="ARBA00010742"/>
    </source>
</evidence>
<proteinExistence type="inferred from homology"/>
<dbReference type="PROSITE" id="PS51257">
    <property type="entry name" value="PROKAR_LIPOPROTEIN"/>
    <property type="match status" value="1"/>
</dbReference>
<dbReference type="EMBL" id="JBHRSZ010000001">
    <property type="protein sequence ID" value="MFC3149423.1"/>
    <property type="molecule type" value="Genomic_DNA"/>
</dbReference>
<dbReference type="PANTHER" id="PTHR30024:SF47">
    <property type="entry name" value="TAURINE-BINDING PERIPLASMIC PROTEIN"/>
    <property type="match status" value="1"/>
</dbReference>
<organism evidence="5 6">
    <name type="scientific">Litoribrevibacter euphylliae</name>
    <dbReference type="NCBI Taxonomy" id="1834034"/>
    <lineage>
        <taxon>Bacteria</taxon>
        <taxon>Pseudomonadati</taxon>
        <taxon>Pseudomonadota</taxon>
        <taxon>Gammaproteobacteria</taxon>
        <taxon>Oceanospirillales</taxon>
        <taxon>Oceanospirillaceae</taxon>
        <taxon>Litoribrevibacter</taxon>
    </lineage>
</organism>
<dbReference type="Pfam" id="PF09084">
    <property type="entry name" value="NMT1"/>
    <property type="match status" value="1"/>
</dbReference>
<protein>
    <submittedName>
        <fullName evidence="5">ABC transporter substrate-binding protein</fullName>
    </submittedName>
</protein>
<sequence length="321" mass="35422">MRFFWLLCALTFLIGCGSDTQENKVPLKIGTNLWPGYEMLYLAKHKGYFETDKVDVVQHASASEVMSALLSNQINAAGLTLDETLQVWDKGYPIEIVLVTDVSDGGDMLLTKPEITEVYDLKGKVLGLEDSALGAYMLERFLQFSGLKTGDFTTKTLTIDQHSAAFASGDVDAVITFDPQAAKIKATGANLLFSSKDIPNEIIDVIVVSSGANKPSYENIQHLINGYYAALSDFQQKSPDDISFISQRLGISEQHTQEAYQQLKLPSKDESLALMSLGGVMINSLNYMSFILEKSKIIQKGCQCREIINIDYLGQTVSKEE</sequence>
<name>A0ABV7HA57_9GAMM</name>
<evidence type="ECO:0000313" key="5">
    <source>
        <dbReference type="EMBL" id="MFC3149423.1"/>
    </source>
</evidence>